<dbReference type="Pfam" id="PF01636">
    <property type="entry name" value="APH"/>
    <property type="match status" value="1"/>
</dbReference>
<dbReference type="PANTHER" id="PTHR22603">
    <property type="entry name" value="CHOLINE/ETHANOALAMINE KINASE"/>
    <property type="match status" value="1"/>
</dbReference>
<dbReference type="PANTHER" id="PTHR22603:SF66">
    <property type="entry name" value="ETHANOLAMINE KINASE"/>
    <property type="match status" value="1"/>
</dbReference>
<dbReference type="CDD" id="cd05151">
    <property type="entry name" value="ChoK-like"/>
    <property type="match status" value="1"/>
</dbReference>
<dbReference type="RefSeq" id="WP_379793744.1">
    <property type="nucleotide sequence ID" value="NZ_JBHLUD010000001.1"/>
</dbReference>
<dbReference type="Gene3D" id="3.30.200.20">
    <property type="entry name" value="Phosphorylase Kinase, domain 1"/>
    <property type="match status" value="1"/>
</dbReference>
<feature type="domain" description="Aminoglycoside phosphotransferase" evidence="1">
    <location>
        <begin position="32"/>
        <end position="254"/>
    </location>
</feature>
<dbReference type="SUPFAM" id="SSF56112">
    <property type="entry name" value="Protein kinase-like (PK-like)"/>
    <property type="match status" value="1"/>
</dbReference>
<gene>
    <name evidence="2" type="ORF">ACFFH7_02575</name>
</gene>
<proteinExistence type="predicted"/>
<accession>A0ABV6MJJ8</accession>
<dbReference type="Proteomes" id="UP001589810">
    <property type="component" value="Unassembled WGS sequence"/>
</dbReference>
<name>A0ABV6MJJ8_9PSEU</name>
<dbReference type="InterPro" id="IPR011009">
    <property type="entry name" value="Kinase-like_dom_sf"/>
</dbReference>
<dbReference type="InterPro" id="IPR002575">
    <property type="entry name" value="Aminoglycoside_PTrfase"/>
</dbReference>
<dbReference type="Gene3D" id="3.90.1200.10">
    <property type="match status" value="1"/>
</dbReference>
<evidence type="ECO:0000313" key="2">
    <source>
        <dbReference type="EMBL" id="MFC0540344.1"/>
    </source>
</evidence>
<sequence>MLITFVRGREARPVVLDEIVSQVPEFAGPVELTVIKGGLSHRVVRVDAGGGRFVLRVLDPAVTEAGLGVTMEQEIANTVQAAETGAGPRVLRVLPDAHALVLEYVDGRTLSAADVPSHLDGIADACRRLHSGRPFGNSFDIFEKLAEFLTLCERHGLGLPDGYAEQLPLVARIREALAARPLPAVPCHNDLLAENFIADGDRVRIVDYQLSGQNDPCFELGDIAAEALLDVTGVTRLALAYFGSDLNDRLLARTRLYLTMSNVTWTLWFTVHSGLLGGRADVSAAADFDYAAEAAAKWGRALSDLGDPGLGELLDTVRR</sequence>
<dbReference type="EMBL" id="JBHLUD010000001">
    <property type="protein sequence ID" value="MFC0540344.1"/>
    <property type="molecule type" value="Genomic_DNA"/>
</dbReference>
<keyword evidence="3" id="KW-1185">Reference proteome</keyword>
<reference evidence="2 3" key="1">
    <citation type="submission" date="2024-09" db="EMBL/GenBank/DDBJ databases">
        <authorList>
            <person name="Sun Q."/>
            <person name="Mori K."/>
        </authorList>
    </citation>
    <scope>NUCLEOTIDE SEQUENCE [LARGE SCALE GENOMIC DNA]</scope>
    <source>
        <strain evidence="2 3">TBRC 1432</strain>
    </source>
</reference>
<evidence type="ECO:0000313" key="3">
    <source>
        <dbReference type="Proteomes" id="UP001589810"/>
    </source>
</evidence>
<evidence type="ECO:0000259" key="1">
    <source>
        <dbReference type="Pfam" id="PF01636"/>
    </source>
</evidence>
<protein>
    <submittedName>
        <fullName evidence="2">Phosphotransferase</fullName>
    </submittedName>
</protein>
<organism evidence="2 3">
    <name type="scientific">Kutzneria chonburiensis</name>
    <dbReference type="NCBI Taxonomy" id="1483604"/>
    <lineage>
        <taxon>Bacteria</taxon>
        <taxon>Bacillati</taxon>
        <taxon>Actinomycetota</taxon>
        <taxon>Actinomycetes</taxon>
        <taxon>Pseudonocardiales</taxon>
        <taxon>Pseudonocardiaceae</taxon>
        <taxon>Kutzneria</taxon>
    </lineage>
</organism>
<comment type="caution">
    <text evidence="2">The sequence shown here is derived from an EMBL/GenBank/DDBJ whole genome shotgun (WGS) entry which is preliminary data.</text>
</comment>